<dbReference type="InterPro" id="IPR024290">
    <property type="entry name" value="SICA_extracell_a"/>
</dbReference>
<feature type="domain" description="Schizont-infected cell agglutination extracellular beta" evidence="2">
    <location>
        <begin position="324"/>
        <end position="486"/>
    </location>
</feature>
<name>A0A1Y3DRU5_PLAKN</name>
<evidence type="ECO:0000313" key="6">
    <source>
        <dbReference type="Proteomes" id="UP000195012"/>
    </source>
</evidence>
<dbReference type="Pfam" id="PF12887">
    <property type="entry name" value="SICA_alpha"/>
    <property type="match status" value="1"/>
</dbReference>
<feature type="domain" description="Schizont-infected cell agglutination extracellular beta" evidence="2">
    <location>
        <begin position="959"/>
        <end position="1131"/>
    </location>
</feature>
<evidence type="ECO:0000259" key="2">
    <source>
        <dbReference type="Pfam" id="PF12878"/>
    </source>
</evidence>
<feature type="domain" description="Schizont-infected cell agglutination extracellular beta" evidence="2">
    <location>
        <begin position="1606"/>
        <end position="1791"/>
    </location>
</feature>
<gene>
    <name evidence="5" type="ORF">PKNOH_S100054000</name>
</gene>
<feature type="domain" description="Schizont-infected cell agglutination extracellular beta" evidence="2">
    <location>
        <begin position="744"/>
        <end position="918"/>
    </location>
</feature>
<sequence>MASSGNELLEGWLSSWVSASGLTAGQGTPGEASEKITTKLKEDLEETWEKLKSWLSHGGSNEIGGLCANAGASATPRSYEEDYRKNLCKGIAEIKYFINGVETKIKSGAGKTDQSPIIDNLTDSDKAYARCIVGIVAMKEIYGDHCYFEDAGREMSSQVESKLEMRLKEKGLEQQLNRCEGVNMNALNVGSALLGDKIKSWAAGERDVGSSSKGAMRVGYLWHLWKQVCLQKRREDEAKKEEREKNKGTIGDFLKVGNDNNRTQLMDQLMNDQVPLTLDDVKTALQESIGNGGTSPDVATVKRKVEEKIKKNEADVCMKDKNNTFCKRLQCAEQYWQLTDGKGSTNTDFWSNNVEKKLGELITNTVDNGDTGGAKCNDDKLDSANKAACEHMAKLLNAMYKNSNSDPNKYSAQIINCLLLKAYAEELKKKAKGGGFCSIDEGINHAFTQSKTIMESAADQCTASNTNNCFECNWMDNTKDGINGCSISNGTTSDDVKEKVNKLFEGKDKTKDDAIQKTLINFNKENKLCEWVNCAAKRSEENKNKGQGTTGQKDFWKVDDGAVKTLWTELSTAMEQSKGAGEEKCNKMGDNASARDATHSERKACNYLHAGLKKLYDGPTMTGDDDILSKKYPSFRQAVGCFLLHSYANEMKKNAVCEIDAGISKAFNSWQDLSEKVPGTCSGNGKTCIPCKWEENDKLKDCKIKADGSPSQDSNVEDKLKTIVHGNDNDIKTMAKEVNNVTELCDQVQCVAARWNKHNRKGRDRVPRNWDKVWEAVPNEVTSLGDGLKEATTENKRTEFEKYCSGLTGHNGKEADKDACILIAAGLKNLYDIPDNGTNDAVTASFQRTMRCFLLNAIADKLEALPCEEERSVKEGITKAFVENNESIKGGSIGCKDDNVKCFKCPRVPLKDLATCTIGENSQKKYVKTEVEEKLKTDSNLKDESLIKTICKPCDTGEFCNRLQCVADKWGKRKNGGSTGTASVTWNDMKSDFETELESLLGDMTTKQDKVAHHCNGGGGGWDDKDAHGKANKTACLLTAAGLHHISNIQLNYDAGNQNNPYDNQEFRQFASCLMLKAVVQKMKEDSKICHIDQGIRVAFLKAKDIKEDHCKNKKPCIECKLTEEFDNCPIDSGKKNDTVKPTLESLLKTKENDVNNTLSTITTTEGNTGSLCQRLQCLASRVQMARGNNNADDFWGKEGGEVAKLWKELSQAMTDNGGQDKGGQCGTMDDGSSTNSTREPTNPERRACQYLTSGFEKLKELTSPTATNINGNNILDKDPSLKRTIGCFLLHSYAKHMKEKAKCLVGFGIKKAFDTAGKELNGGQCTLDDTYGSCEIHTNGSPTKVTAKLAQVKGEIKTTVTDTLTKVNETKTLCDQLKCAAPKWFQNQMNGNTAPTKNWCDFWDTTVKDALEKMFKEIDQNGKDKSKTKKNVVCNKFGDDNPDSVERKACNHITAGLDYINKIEGNDNDKQKKADDKFFKQTMMCAALNLYADRIKKETEKSCPLDEERIKEMFEKWNVIKKASCSTSGGNDCFICERKENFSGCDLLVDKDLIGSSSSGGSSPCNNNDKEDVPKQMNELLNEDKSTINTKMNSTLTTITEMKSSFCTQLQCAAKQYHAEKNNGQSSGVNWDALKTDIGKELAQLLEQMMQSKNQEKVAQYCKDNEDKWNKIGHKQGKTNKAACLLFAAGLRHIYGRPNGQKKGQFNGPSFGQTMGCLFLKEYAKQLKEMAKEKRKGHSWVHPHCSIDEGIKHAFDKINTTMKEPSSCKGTNVPNSCFVCTEEGGYDDCLIGTDNVKQKVEPLLEENKNHMQQTLENTVCPILLTDLLTPFLPLAPVSIGLSAMAYYLWKYFGPLGKGGARFRRSPVEIPGPSVQEQVLDHVEEAGPHEYRLVKERKPRSAPTRTKRSGPVNRRTIIEIHFEVLDECQKGDTQLNQKDFLELLVQEFMGSELMEEEQVPKENVLMEEVPMERVPIKEVPSLGSVFMV</sequence>
<feature type="domain" description="Schizont-infected cell agglutination extracellular alpha" evidence="4">
    <location>
        <begin position="7"/>
        <end position="201"/>
    </location>
</feature>
<accession>A0A1Y3DRU5</accession>
<feature type="domain" description="Schizont-infected cell agglutination C-terminal" evidence="3">
    <location>
        <begin position="1851"/>
        <end position="1987"/>
    </location>
</feature>
<dbReference type="Pfam" id="PF12878">
    <property type="entry name" value="SICA_beta"/>
    <property type="match status" value="7"/>
</dbReference>
<proteinExistence type="predicted"/>
<dbReference type="VEuPathDB" id="PlasmoDB:PKNH_0825500"/>
<dbReference type="Pfam" id="PF12879">
    <property type="entry name" value="SICA_C"/>
    <property type="match status" value="1"/>
</dbReference>
<feature type="domain" description="Schizont-infected cell agglutination extracellular beta" evidence="2">
    <location>
        <begin position="1373"/>
        <end position="1547"/>
    </location>
</feature>
<dbReference type="InterPro" id="IPR024285">
    <property type="entry name" value="SICA_extracell_b"/>
</dbReference>
<feature type="region of interest" description="Disordered" evidence="1">
    <location>
        <begin position="1214"/>
        <end position="1243"/>
    </location>
</feature>
<reference evidence="5 6" key="1">
    <citation type="submission" date="2017-05" db="EMBL/GenBank/DDBJ databases">
        <title>PacBio assembly of a Plasmodium knowlesi genome sequence with Hi-C correction and manual annotation of the SICAvar gene family.</title>
        <authorList>
            <person name="Lapp S.A."/>
            <person name="Geraldo J.A."/>
            <person name="Chien J.-T."/>
            <person name="Ay F."/>
            <person name="Pakala S.B."/>
            <person name="Batugedara G."/>
            <person name="Humphrey J.C."/>
            <person name="Debarry J.D."/>
            <person name="Le Roch K.G."/>
            <person name="Galinski M.R."/>
            <person name="Kissinger J.C."/>
        </authorList>
    </citation>
    <scope>NUCLEOTIDE SEQUENCE [LARGE SCALE GENOMIC DNA]</scope>
    <source>
        <strain evidence="6">Malayan Strain Pk1 (A+)</strain>
    </source>
</reference>
<evidence type="ECO:0000259" key="4">
    <source>
        <dbReference type="Pfam" id="PF12887"/>
    </source>
</evidence>
<evidence type="ECO:0000313" key="5">
    <source>
        <dbReference type="EMBL" id="OTN65918.1"/>
    </source>
</evidence>
<organism evidence="5 6">
    <name type="scientific">Plasmodium knowlesi</name>
    <dbReference type="NCBI Taxonomy" id="5850"/>
    <lineage>
        <taxon>Eukaryota</taxon>
        <taxon>Sar</taxon>
        <taxon>Alveolata</taxon>
        <taxon>Apicomplexa</taxon>
        <taxon>Aconoidasida</taxon>
        <taxon>Haemosporida</taxon>
        <taxon>Plasmodiidae</taxon>
        <taxon>Plasmodium</taxon>
        <taxon>Plasmodium (Plasmodium)</taxon>
    </lineage>
</organism>
<feature type="domain" description="Schizont-infected cell agglutination extracellular beta" evidence="2">
    <location>
        <begin position="527"/>
        <end position="704"/>
    </location>
</feature>
<dbReference type="Proteomes" id="UP000195012">
    <property type="component" value="Unassembled WGS sequence"/>
</dbReference>
<evidence type="ECO:0000256" key="1">
    <source>
        <dbReference type="SAM" id="MobiDB-lite"/>
    </source>
</evidence>
<feature type="domain" description="Schizont-infected cell agglutination extracellular beta" evidence="2">
    <location>
        <begin position="1171"/>
        <end position="1335"/>
    </location>
</feature>
<evidence type="ECO:0000259" key="3">
    <source>
        <dbReference type="Pfam" id="PF12879"/>
    </source>
</evidence>
<dbReference type="VEuPathDB" id="PlasmoDB:PKA1H_080030800"/>
<dbReference type="OrthoDB" id="389533at2759"/>
<dbReference type="InterPro" id="IPR024288">
    <property type="entry name" value="SICA_C"/>
</dbReference>
<comment type="caution">
    <text evidence="5">The sequence shown here is derived from an EMBL/GenBank/DDBJ whole genome shotgun (WGS) entry which is preliminary data.</text>
</comment>
<protein>
    <submittedName>
        <fullName evidence="5">SICAvar type I</fullName>
    </submittedName>
</protein>
<feature type="compositionally biased region" description="Polar residues" evidence="1">
    <location>
        <begin position="1231"/>
        <end position="1241"/>
    </location>
</feature>
<dbReference type="EMBL" id="NETL01000024">
    <property type="protein sequence ID" value="OTN65918.1"/>
    <property type="molecule type" value="Genomic_DNA"/>
</dbReference>
<dbReference type="VEuPathDB" id="PlasmoDB:PKNOH_S100054000"/>